<protein>
    <submittedName>
        <fullName evidence="1">Uncharacterized protein</fullName>
    </submittedName>
</protein>
<reference evidence="1" key="2">
    <citation type="journal article" date="2015" name="Data Brief">
        <title>Shoot transcriptome of the giant reed, Arundo donax.</title>
        <authorList>
            <person name="Barrero R.A."/>
            <person name="Guerrero F.D."/>
            <person name="Moolhuijzen P."/>
            <person name="Goolsby J.A."/>
            <person name="Tidwell J."/>
            <person name="Bellgard S.E."/>
            <person name="Bellgard M.I."/>
        </authorList>
    </citation>
    <scope>NUCLEOTIDE SEQUENCE</scope>
    <source>
        <tissue evidence="1">Shoot tissue taken approximately 20 cm above the soil surface</tissue>
    </source>
</reference>
<name>A0A0A9GZD6_ARUDO</name>
<reference evidence="1" key="1">
    <citation type="submission" date="2014-09" db="EMBL/GenBank/DDBJ databases">
        <authorList>
            <person name="Magalhaes I.L.F."/>
            <person name="Oliveira U."/>
            <person name="Santos F.R."/>
            <person name="Vidigal T.H.D.A."/>
            <person name="Brescovit A.D."/>
            <person name="Santos A.J."/>
        </authorList>
    </citation>
    <scope>NUCLEOTIDE SEQUENCE</scope>
    <source>
        <tissue evidence="1">Shoot tissue taken approximately 20 cm above the soil surface</tissue>
    </source>
</reference>
<accession>A0A0A9GZD6</accession>
<proteinExistence type="predicted"/>
<sequence>MTPSCIQPFSEGICRAKSCHPKSASRHGLPHGPYA</sequence>
<dbReference type="AlphaFoldDB" id="A0A0A9GZD6"/>
<evidence type="ECO:0000313" key="1">
    <source>
        <dbReference type="EMBL" id="JAE28904.1"/>
    </source>
</evidence>
<dbReference type="EMBL" id="GBRH01168992">
    <property type="protein sequence ID" value="JAE28904.1"/>
    <property type="molecule type" value="Transcribed_RNA"/>
</dbReference>
<organism evidence="1">
    <name type="scientific">Arundo donax</name>
    <name type="common">Giant reed</name>
    <name type="synonym">Donax arundinaceus</name>
    <dbReference type="NCBI Taxonomy" id="35708"/>
    <lineage>
        <taxon>Eukaryota</taxon>
        <taxon>Viridiplantae</taxon>
        <taxon>Streptophyta</taxon>
        <taxon>Embryophyta</taxon>
        <taxon>Tracheophyta</taxon>
        <taxon>Spermatophyta</taxon>
        <taxon>Magnoliopsida</taxon>
        <taxon>Liliopsida</taxon>
        <taxon>Poales</taxon>
        <taxon>Poaceae</taxon>
        <taxon>PACMAD clade</taxon>
        <taxon>Arundinoideae</taxon>
        <taxon>Arundineae</taxon>
        <taxon>Arundo</taxon>
    </lineage>
</organism>